<evidence type="ECO:0000313" key="3">
    <source>
        <dbReference type="Proteomes" id="UP000283841"/>
    </source>
</evidence>
<keyword evidence="3" id="KW-1185">Reference proteome</keyword>
<gene>
    <name evidence="2" type="ORF">C8Q69DRAFT_480287</name>
</gene>
<dbReference type="STRING" id="264951.A0A443HK82"/>
<proteinExistence type="predicted"/>
<sequence>MEPQDQDALSPCSGEISVIGSEDSRIIEQECMYRLEHYTAKDENDDTTLILRAFLDNLPNDGLDLLLKDIKRCNDDNEIYQLARSLSQGVLLPMLTRSKTPATITPSPRLGFEGAIVEPSSRNEQRWLRRVCLERDGNRCVLTGLMDDKAAPTGDDMVIVTECAHIIPFSLGHWQSESQQHVKAQIWVNLNHFFPSLSQRIGFTQQSINEPRNAMTLALALHPMFGRFTIALEATNQQDVYTLKNYKPRQAQTFLVRGIEKVKFENHNTPYAVPDPILLETHAIIARIVHATGMAERVYQLQWKKDDTGTLAANGSTDVESLLSISSLPILASRPLNSTRPSAEIGNF</sequence>
<dbReference type="InterPro" id="IPR003615">
    <property type="entry name" value="HNH_nuc"/>
</dbReference>
<comment type="caution">
    <text evidence="2">The sequence shown here is derived from an EMBL/GenBank/DDBJ whole genome shotgun (WGS) entry which is preliminary data.</text>
</comment>
<dbReference type="RefSeq" id="XP_028481885.1">
    <property type="nucleotide sequence ID" value="XM_028631518.1"/>
</dbReference>
<evidence type="ECO:0000313" key="2">
    <source>
        <dbReference type="EMBL" id="RWQ92240.1"/>
    </source>
</evidence>
<dbReference type="VEuPathDB" id="FungiDB:C8Q69DRAFT_480287"/>
<feature type="domain" description="HNH nuclease" evidence="1">
    <location>
        <begin position="140"/>
        <end position="232"/>
    </location>
</feature>
<organism evidence="2 3">
    <name type="scientific">Byssochlamys spectabilis</name>
    <name type="common">Paecilomyces variotii</name>
    <dbReference type="NCBI Taxonomy" id="264951"/>
    <lineage>
        <taxon>Eukaryota</taxon>
        <taxon>Fungi</taxon>
        <taxon>Dikarya</taxon>
        <taxon>Ascomycota</taxon>
        <taxon>Pezizomycotina</taxon>
        <taxon>Eurotiomycetes</taxon>
        <taxon>Eurotiomycetidae</taxon>
        <taxon>Eurotiales</taxon>
        <taxon>Thermoascaceae</taxon>
        <taxon>Paecilomyces</taxon>
    </lineage>
</organism>
<dbReference type="GeneID" id="39600795"/>
<accession>A0A443HK82</accession>
<evidence type="ECO:0000259" key="1">
    <source>
        <dbReference type="Pfam" id="PF13391"/>
    </source>
</evidence>
<dbReference type="Proteomes" id="UP000283841">
    <property type="component" value="Unassembled WGS sequence"/>
</dbReference>
<dbReference type="AlphaFoldDB" id="A0A443HK82"/>
<protein>
    <recommendedName>
        <fullName evidence="1">HNH nuclease domain-containing protein</fullName>
    </recommendedName>
</protein>
<reference evidence="2 3" key="1">
    <citation type="journal article" date="2018" name="Front. Microbiol.">
        <title>Genomic and genetic insights into a cosmopolitan fungus, Paecilomyces variotii (Eurotiales).</title>
        <authorList>
            <person name="Urquhart A.S."/>
            <person name="Mondo S.J."/>
            <person name="Makela M.R."/>
            <person name="Hane J.K."/>
            <person name="Wiebenga A."/>
            <person name="He G."/>
            <person name="Mihaltcheva S."/>
            <person name="Pangilinan J."/>
            <person name="Lipzen A."/>
            <person name="Barry K."/>
            <person name="de Vries R.P."/>
            <person name="Grigoriev I.V."/>
            <person name="Idnurm A."/>
        </authorList>
    </citation>
    <scope>NUCLEOTIDE SEQUENCE [LARGE SCALE GENOMIC DNA]</scope>
    <source>
        <strain evidence="2 3">CBS 101075</strain>
    </source>
</reference>
<dbReference type="Pfam" id="PF13391">
    <property type="entry name" value="HNH_2"/>
    <property type="match status" value="1"/>
</dbReference>
<name>A0A443HK82_BYSSP</name>
<dbReference type="EMBL" id="RCNU01000014">
    <property type="protein sequence ID" value="RWQ92240.1"/>
    <property type="molecule type" value="Genomic_DNA"/>
</dbReference>